<accession>A0ABT1UKL8</accession>
<gene>
    <name evidence="2" type="ORF">NP603_16750</name>
</gene>
<evidence type="ECO:0000313" key="2">
    <source>
        <dbReference type="EMBL" id="MCQ8182774.1"/>
    </source>
</evidence>
<dbReference type="RefSeq" id="WP_256612035.1">
    <property type="nucleotide sequence ID" value="NZ_JANIBM010000028.1"/>
</dbReference>
<keyword evidence="1" id="KW-0812">Transmembrane</keyword>
<dbReference type="EMBL" id="JANIBM010000028">
    <property type="protein sequence ID" value="MCQ8182774.1"/>
    <property type="molecule type" value="Genomic_DNA"/>
</dbReference>
<organism evidence="2 3">
    <name type="scientific">Methylomonas aurea</name>
    <dbReference type="NCBI Taxonomy" id="2952224"/>
    <lineage>
        <taxon>Bacteria</taxon>
        <taxon>Pseudomonadati</taxon>
        <taxon>Pseudomonadota</taxon>
        <taxon>Gammaproteobacteria</taxon>
        <taxon>Methylococcales</taxon>
        <taxon>Methylococcaceae</taxon>
        <taxon>Methylomonas</taxon>
    </lineage>
</organism>
<sequence>MAYRFQISANLLTWPRKCACCGDSADKHLKASASRTTGKRVRTTKTSWWEVPYCSSCLNHKASFESAGSWLLAGFLFGIVTWYFAASASNSGLIGFIAGVILLLLSFWPYRQAVKVAKLKMKPGCCSPGAAVQYIEWHGTMHTFVFKNKSYLDSFLSSNSGKKRSDIKEI</sequence>
<protein>
    <submittedName>
        <fullName evidence="2">Uncharacterized protein</fullName>
    </submittedName>
</protein>
<reference evidence="2 3" key="1">
    <citation type="submission" date="2022-07" db="EMBL/GenBank/DDBJ databases">
        <title>Methylomonas rivi sp. nov., Methylomonas rosea sp. nov., Methylomonas aureus sp. nov. and Methylomonas subterranea sp. nov., four novel methanotrophs isolated from a freshwater creek and the deep terrestrial subsurface.</title>
        <authorList>
            <person name="Abin C."/>
            <person name="Sankaranarayanan K."/>
            <person name="Garner C."/>
            <person name="Sindelar R."/>
            <person name="Kotary K."/>
            <person name="Garner R."/>
            <person name="Barclay S."/>
            <person name="Lawson P."/>
            <person name="Krumholz L."/>
        </authorList>
    </citation>
    <scope>NUCLEOTIDE SEQUENCE [LARGE SCALE GENOMIC DNA]</scope>
    <source>
        <strain evidence="2 3">SURF-1</strain>
    </source>
</reference>
<comment type="caution">
    <text evidence="2">The sequence shown here is derived from an EMBL/GenBank/DDBJ whole genome shotgun (WGS) entry which is preliminary data.</text>
</comment>
<feature type="transmembrane region" description="Helical" evidence="1">
    <location>
        <begin position="91"/>
        <end position="110"/>
    </location>
</feature>
<evidence type="ECO:0000256" key="1">
    <source>
        <dbReference type="SAM" id="Phobius"/>
    </source>
</evidence>
<evidence type="ECO:0000313" key="3">
    <source>
        <dbReference type="Proteomes" id="UP001524569"/>
    </source>
</evidence>
<dbReference type="Proteomes" id="UP001524569">
    <property type="component" value="Unassembled WGS sequence"/>
</dbReference>
<keyword evidence="1" id="KW-1133">Transmembrane helix</keyword>
<keyword evidence="1" id="KW-0472">Membrane</keyword>
<feature type="transmembrane region" description="Helical" evidence="1">
    <location>
        <begin position="67"/>
        <end position="85"/>
    </location>
</feature>
<keyword evidence="3" id="KW-1185">Reference proteome</keyword>
<proteinExistence type="predicted"/>
<name>A0ABT1UKL8_9GAMM</name>